<name>A0A1P9WS98_9BACT</name>
<reference evidence="4 5" key="1">
    <citation type="submission" date="2016-01" db="EMBL/GenBank/DDBJ databases">
        <authorList>
            <person name="Oliw E.H."/>
        </authorList>
    </citation>
    <scope>NUCLEOTIDE SEQUENCE [LARGE SCALE GENOMIC DNA]</scope>
    <source>
        <strain evidence="4 5">DY10</strain>
    </source>
</reference>
<organism evidence="4 5">
    <name type="scientific">Spirosoma montaniterrae</name>
    <dbReference type="NCBI Taxonomy" id="1178516"/>
    <lineage>
        <taxon>Bacteria</taxon>
        <taxon>Pseudomonadati</taxon>
        <taxon>Bacteroidota</taxon>
        <taxon>Cytophagia</taxon>
        <taxon>Cytophagales</taxon>
        <taxon>Cytophagaceae</taxon>
        <taxon>Spirosoma</taxon>
    </lineage>
</organism>
<evidence type="ECO:0000313" key="5">
    <source>
        <dbReference type="Proteomes" id="UP000187941"/>
    </source>
</evidence>
<evidence type="ECO:0000256" key="1">
    <source>
        <dbReference type="SAM" id="MobiDB-lite"/>
    </source>
</evidence>
<dbReference type="RefSeq" id="WP_077129669.1">
    <property type="nucleotide sequence ID" value="NZ_CP014263.1"/>
</dbReference>
<feature type="region of interest" description="Disordered" evidence="1">
    <location>
        <begin position="200"/>
        <end position="219"/>
    </location>
</feature>
<dbReference type="SUPFAM" id="SSF54060">
    <property type="entry name" value="His-Me finger endonucleases"/>
    <property type="match status" value="1"/>
</dbReference>
<evidence type="ECO:0000259" key="3">
    <source>
        <dbReference type="Pfam" id="PF13392"/>
    </source>
</evidence>
<proteinExistence type="predicted"/>
<sequence length="219" mass="25875">MEEKKSQSYWNEKWVSIVFDGIENPPRYEVSNYGRLRSFQTTPTTQRRKLGTPVTPPTSTIIKGSVIQGYRSLNIRSEGKTLNRYVHKLVAEHFISRNQPDATFVIHLDHDKQNNYYQNLRWVTKEEMIEHNRNNPNLKNRPVLRQTRNYKLTESKVKIIKKLLRNDKNRLKMIAKQFGITHTQLNRIRSGENWKHVTLDDDTPVSPLMNSQNGSRTRF</sequence>
<evidence type="ECO:0008006" key="6">
    <source>
        <dbReference type="Google" id="ProtNLM"/>
    </source>
</evidence>
<gene>
    <name evidence="4" type="ORF">AWR27_02145</name>
</gene>
<feature type="domain" description="NUMOD4" evidence="2">
    <location>
        <begin position="12"/>
        <end position="55"/>
    </location>
</feature>
<dbReference type="InterPro" id="IPR010902">
    <property type="entry name" value="NUMOD4"/>
</dbReference>
<protein>
    <recommendedName>
        <fullName evidence="6">HNH endonuclease</fullName>
    </recommendedName>
</protein>
<dbReference type="OrthoDB" id="6631788at2"/>
<dbReference type="Pfam" id="PF13392">
    <property type="entry name" value="HNH_3"/>
    <property type="match status" value="1"/>
</dbReference>
<evidence type="ECO:0000313" key="4">
    <source>
        <dbReference type="EMBL" id="AQG78247.1"/>
    </source>
</evidence>
<dbReference type="KEGG" id="smon:AWR27_02145"/>
<dbReference type="InterPro" id="IPR044925">
    <property type="entry name" value="His-Me_finger_sf"/>
</dbReference>
<dbReference type="InterPro" id="IPR003615">
    <property type="entry name" value="HNH_nuc"/>
</dbReference>
<dbReference type="Proteomes" id="UP000187941">
    <property type="component" value="Chromosome"/>
</dbReference>
<dbReference type="STRING" id="1178516.AWR27_02145"/>
<accession>A0A1P9WS98</accession>
<evidence type="ECO:0000259" key="2">
    <source>
        <dbReference type="Pfam" id="PF07463"/>
    </source>
</evidence>
<dbReference type="GO" id="GO:0016788">
    <property type="term" value="F:hydrolase activity, acting on ester bonds"/>
    <property type="evidence" value="ECO:0007669"/>
    <property type="project" value="InterPro"/>
</dbReference>
<dbReference type="EMBL" id="CP014263">
    <property type="protein sequence ID" value="AQG78247.1"/>
    <property type="molecule type" value="Genomic_DNA"/>
</dbReference>
<dbReference type="Gene3D" id="3.90.75.20">
    <property type="match status" value="1"/>
</dbReference>
<dbReference type="Pfam" id="PF07463">
    <property type="entry name" value="NUMOD4"/>
    <property type="match status" value="1"/>
</dbReference>
<keyword evidence="5" id="KW-1185">Reference proteome</keyword>
<feature type="compositionally biased region" description="Polar residues" evidence="1">
    <location>
        <begin position="208"/>
        <end position="219"/>
    </location>
</feature>
<feature type="domain" description="HNH nuclease" evidence="3">
    <location>
        <begin position="84"/>
        <end position="127"/>
    </location>
</feature>
<dbReference type="AlphaFoldDB" id="A0A1P9WS98"/>